<dbReference type="SUPFAM" id="SSF47216">
    <property type="entry name" value="Proteasome activator"/>
    <property type="match status" value="1"/>
</dbReference>
<name>A0A0L0DHX2_THETB</name>
<gene>
    <name evidence="5" type="ORF">AMSG_07908</name>
</gene>
<feature type="domain" description="Proteasome activator PA28 C-terminal" evidence="4">
    <location>
        <begin position="272"/>
        <end position="407"/>
    </location>
</feature>
<evidence type="ECO:0000313" key="6">
    <source>
        <dbReference type="Proteomes" id="UP000054408"/>
    </source>
</evidence>
<dbReference type="STRING" id="461836.A0A0L0DHX2"/>
<dbReference type="eggNOG" id="KOG4470">
    <property type="taxonomic scope" value="Eukaryota"/>
</dbReference>
<feature type="compositionally biased region" description="Basic residues" evidence="3">
    <location>
        <begin position="21"/>
        <end position="36"/>
    </location>
</feature>
<evidence type="ECO:0000313" key="5">
    <source>
        <dbReference type="EMBL" id="KNC51825.1"/>
    </source>
</evidence>
<comment type="similarity">
    <text evidence="1">Belongs to the PA28 family.</text>
</comment>
<organism evidence="5 6">
    <name type="scientific">Thecamonas trahens ATCC 50062</name>
    <dbReference type="NCBI Taxonomy" id="461836"/>
    <lineage>
        <taxon>Eukaryota</taxon>
        <taxon>Apusozoa</taxon>
        <taxon>Apusomonadida</taxon>
        <taxon>Apusomonadidae</taxon>
        <taxon>Thecamonas</taxon>
    </lineage>
</organism>
<reference evidence="5 6" key="1">
    <citation type="submission" date="2010-05" db="EMBL/GenBank/DDBJ databases">
        <title>The Genome Sequence of Thecamonas trahens ATCC 50062.</title>
        <authorList>
            <consortium name="The Broad Institute Genome Sequencing Platform"/>
            <person name="Russ C."/>
            <person name="Cuomo C."/>
            <person name="Shea T."/>
            <person name="Young S.K."/>
            <person name="Zeng Q."/>
            <person name="Koehrsen M."/>
            <person name="Haas B."/>
            <person name="Borodovsky M."/>
            <person name="Guigo R."/>
            <person name="Alvarado L."/>
            <person name="Berlin A."/>
            <person name="Bochicchio J."/>
            <person name="Borenstein D."/>
            <person name="Chapman S."/>
            <person name="Chen Z."/>
            <person name="Freedman E."/>
            <person name="Gellesch M."/>
            <person name="Goldberg J."/>
            <person name="Griggs A."/>
            <person name="Gujja S."/>
            <person name="Heilman E."/>
            <person name="Heiman D."/>
            <person name="Hepburn T."/>
            <person name="Howarth C."/>
            <person name="Jen D."/>
            <person name="Larson L."/>
            <person name="Mehta T."/>
            <person name="Park D."/>
            <person name="Pearson M."/>
            <person name="Roberts A."/>
            <person name="Saif S."/>
            <person name="Shenoy N."/>
            <person name="Sisk P."/>
            <person name="Stolte C."/>
            <person name="Sykes S."/>
            <person name="Thomson T."/>
            <person name="Walk T."/>
            <person name="White J."/>
            <person name="Yandava C."/>
            <person name="Burger G."/>
            <person name="Gray M.W."/>
            <person name="Holland P.W.H."/>
            <person name="King N."/>
            <person name="Lang F.B.F."/>
            <person name="Roger A.J."/>
            <person name="Ruiz-Trillo I."/>
            <person name="Lander E."/>
            <person name="Nusbaum C."/>
        </authorList>
    </citation>
    <scope>NUCLEOTIDE SEQUENCE [LARGE SCALE GENOMIC DNA]</scope>
    <source>
        <strain evidence="5 6">ATCC 50062</strain>
    </source>
</reference>
<feature type="region of interest" description="Disordered" evidence="3">
    <location>
        <begin position="17"/>
        <end position="46"/>
    </location>
</feature>
<evidence type="ECO:0000256" key="1">
    <source>
        <dbReference type="ARBA" id="ARBA00005883"/>
    </source>
</evidence>
<feature type="compositionally biased region" description="Low complexity" evidence="3">
    <location>
        <begin position="209"/>
        <end position="228"/>
    </location>
</feature>
<protein>
    <submittedName>
        <fullName evidence="5">Proteasome activator subunit</fullName>
    </submittedName>
</protein>
<dbReference type="GO" id="GO:2000045">
    <property type="term" value="P:regulation of G1/S transition of mitotic cell cycle"/>
    <property type="evidence" value="ECO:0007669"/>
    <property type="project" value="TreeGrafter"/>
</dbReference>
<feature type="compositionally biased region" description="Low complexity" evidence="3">
    <location>
        <begin position="191"/>
        <end position="201"/>
    </location>
</feature>
<dbReference type="PANTHER" id="PTHR10660">
    <property type="entry name" value="PROTEASOME REGULATOR PA28"/>
    <property type="match status" value="1"/>
</dbReference>
<dbReference type="Pfam" id="PF02252">
    <property type="entry name" value="PA28_C"/>
    <property type="match status" value="1"/>
</dbReference>
<keyword evidence="6" id="KW-1185">Reference proteome</keyword>
<dbReference type="InterPro" id="IPR003186">
    <property type="entry name" value="PA28_C"/>
</dbReference>
<dbReference type="InterPro" id="IPR036997">
    <property type="entry name" value="PA28_C_sf"/>
</dbReference>
<dbReference type="GeneID" id="25566726"/>
<dbReference type="Proteomes" id="UP000054408">
    <property type="component" value="Unassembled WGS sequence"/>
</dbReference>
<dbReference type="RefSeq" id="XP_013755690.1">
    <property type="nucleotide sequence ID" value="XM_013900236.1"/>
</dbReference>
<evidence type="ECO:0000256" key="3">
    <source>
        <dbReference type="SAM" id="MobiDB-lite"/>
    </source>
</evidence>
<evidence type="ECO:0000256" key="2">
    <source>
        <dbReference type="ARBA" id="ARBA00022942"/>
    </source>
</evidence>
<sequence>MSVVLKGGRIRILSKEEKAARRAARKGKKGKKKAGRGGKAGARPMMGPKDVDVDALAFMESLRATVAAEASKVITEVIPAKISEMAELVSSSQYDAPNWAEYRKANLDMVTSSGNLFAGTLGTTGAAQDALKSPLPRFMAASPRVQPFGTFPSVTATPSASPSRRPSLVRTASASKGSPHPPHGHVTGMTSASRAGSPCSGSGSGSGSGSDACSAGSSDSSASSDSSSLEFSGPKMPAAWRASDAEAAQVTADMLGLDGKWSDAEALKALRVRVNSVILPLSDKIKHEMYVFLDTVATIKNWIQLRVPSSTDRVKQFDVAVQITVLTEVMGYEATVVAQLRSIHRYFQSRGALVARVLRRPWNADLINSIIDLDDRYFSNLWVSFSLLLSAYRALHDSLQKNMPKILSGSELEPRVGAV</sequence>
<dbReference type="PANTHER" id="PTHR10660:SF2">
    <property type="entry name" value="LD45860P"/>
    <property type="match status" value="1"/>
</dbReference>
<dbReference type="GO" id="GO:0005737">
    <property type="term" value="C:cytoplasm"/>
    <property type="evidence" value="ECO:0007669"/>
    <property type="project" value="TreeGrafter"/>
</dbReference>
<proteinExistence type="inferred from homology"/>
<keyword evidence="2 5" id="KW-0647">Proteasome</keyword>
<dbReference type="GO" id="GO:0008537">
    <property type="term" value="C:proteasome activator complex"/>
    <property type="evidence" value="ECO:0007669"/>
    <property type="project" value="InterPro"/>
</dbReference>
<evidence type="ECO:0000259" key="4">
    <source>
        <dbReference type="Pfam" id="PF02252"/>
    </source>
</evidence>
<dbReference type="Gene3D" id="1.20.120.180">
    <property type="entry name" value="Proteasome activator pa28, C-terminal domain"/>
    <property type="match status" value="1"/>
</dbReference>
<feature type="compositionally biased region" description="Low complexity" evidence="3">
    <location>
        <begin position="152"/>
        <end position="166"/>
    </location>
</feature>
<dbReference type="InterPro" id="IPR009077">
    <property type="entry name" value="Proteasome_activ_PA28"/>
</dbReference>
<accession>A0A0L0DHX2</accession>
<dbReference type="EMBL" id="GL349470">
    <property type="protein sequence ID" value="KNC51825.1"/>
    <property type="molecule type" value="Genomic_DNA"/>
</dbReference>
<dbReference type="GO" id="GO:0005654">
    <property type="term" value="C:nucleoplasm"/>
    <property type="evidence" value="ECO:0007669"/>
    <property type="project" value="TreeGrafter"/>
</dbReference>
<dbReference type="GO" id="GO:0061136">
    <property type="term" value="P:regulation of proteasomal protein catabolic process"/>
    <property type="evidence" value="ECO:0007669"/>
    <property type="project" value="TreeGrafter"/>
</dbReference>
<feature type="region of interest" description="Disordered" evidence="3">
    <location>
        <begin position="144"/>
        <end position="235"/>
    </location>
</feature>
<dbReference type="InterPro" id="IPR036252">
    <property type="entry name" value="Proteasome_activ_sf"/>
</dbReference>
<dbReference type="GO" id="GO:0061133">
    <property type="term" value="F:endopeptidase activator activity"/>
    <property type="evidence" value="ECO:0007669"/>
    <property type="project" value="TreeGrafter"/>
</dbReference>
<dbReference type="AlphaFoldDB" id="A0A0L0DHX2"/>